<protein>
    <submittedName>
        <fullName evidence="4">EAL domain-containing protein</fullName>
    </submittedName>
</protein>
<evidence type="ECO:0000259" key="1">
    <source>
        <dbReference type="PROSITE" id="PS50112"/>
    </source>
</evidence>
<feature type="domain" description="GGDEF" evidence="3">
    <location>
        <begin position="168"/>
        <end position="301"/>
    </location>
</feature>
<dbReference type="InterPro" id="IPR000014">
    <property type="entry name" value="PAS"/>
</dbReference>
<dbReference type="InterPro" id="IPR043128">
    <property type="entry name" value="Rev_trsase/Diguanyl_cyclase"/>
</dbReference>
<dbReference type="PANTHER" id="PTHR44757">
    <property type="entry name" value="DIGUANYLATE CYCLASE DGCP"/>
    <property type="match status" value="1"/>
</dbReference>
<dbReference type="CDD" id="cd00130">
    <property type="entry name" value="PAS"/>
    <property type="match status" value="1"/>
</dbReference>
<gene>
    <name evidence="4" type="ORF">G9X64_01420</name>
</gene>
<evidence type="ECO:0000313" key="5">
    <source>
        <dbReference type="Proteomes" id="UP000519972"/>
    </source>
</evidence>
<dbReference type="SUPFAM" id="SSF55073">
    <property type="entry name" value="Nucleotide cyclase"/>
    <property type="match status" value="1"/>
</dbReference>
<dbReference type="Gene3D" id="3.20.20.450">
    <property type="entry name" value="EAL domain"/>
    <property type="match status" value="1"/>
</dbReference>
<dbReference type="SUPFAM" id="SSF141868">
    <property type="entry name" value="EAL domain-like"/>
    <property type="match status" value="1"/>
</dbReference>
<dbReference type="SMART" id="SM00267">
    <property type="entry name" value="GGDEF"/>
    <property type="match status" value="1"/>
</dbReference>
<dbReference type="Pfam" id="PF00990">
    <property type="entry name" value="GGDEF"/>
    <property type="match status" value="1"/>
</dbReference>
<dbReference type="SMART" id="SM00091">
    <property type="entry name" value="PAS"/>
    <property type="match status" value="1"/>
</dbReference>
<accession>A0A7Y3S195</accession>
<dbReference type="PROSITE" id="PS50887">
    <property type="entry name" value="GGDEF"/>
    <property type="match status" value="1"/>
</dbReference>
<keyword evidence="5" id="KW-1185">Reference proteome</keyword>
<dbReference type="Gene3D" id="3.30.70.270">
    <property type="match status" value="1"/>
</dbReference>
<reference evidence="4 5" key="1">
    <citation type="submission" date="2020-02" db="EMBL/GenBank/DDBJ databases">
        <authorList>
            <person name="Sun Q."/>
        </authorList>
    </citation>
    <scope>NUCLEOTIDE SEQUENCE [LARGE SCALE GENOMIC DNA]</scope>
    <source>
        <strain evidence="4 5">CCBAU 03386</strain>
    </source>
</reference>
<dbReference type="Pfam" id="PF00563">
    <property type="entry name" value="EAL"/>
    <property type="match status" value="1"/>
</dbReference>
<dbReference type="PROSITE" id="PS50883">
    <property type="entry name" value="EAL"/>
    <property type="match status" value="1"/>
</dbReference>
<dbReference type="AlphaFoldDB" id="A0A7Y3S195"/>
<dbReference type="NCBIfam" id="TIGR00254">
    <property type="entry name" value="GGDEF"/>
    <property type="match status" value="1"/>
</dbReference>
<dbReference type="Gene3D" id="3.30.450.20">
    <property type="entry name" value="PAS domain"/>
    <property type="match status" value="1"/>
</dbReference>
<dbReference type="CDD" id="cd01949">
    <property type="entry name" value="GGDEF"/>
    <property type="match status" value="1"/>
</dbReference>
<dbReference type="InterPro" id="IPR035965">
    <property type="entry name" value="PAS-like_dom_sf"/>
</dbReference>
<evidence type="ECO:0000259" key="3">
    <source>
        <dbReference type="PROSITE" id="PS50887"/>
    </source>
</evidence>
<dbReference type="Pfam" id="PF13426">
    <property type="entry name" value="PAS_9"/>
    <property type="match status" value="1"/>
</dbReference>
<comment type="caution">
    <text evidence="4">The sequence shown here is derived from an EMBL/GenBank/DDBJ whole genome shotgun (WGS) entry which is preliminary data.</text>
</comment>
<dbReference type="RefSeq" id="WP_168317192.1">
    <property type="nucleotide sequence ID" value="NZ_JABFCN010000002.1"/>
</dbReference>
<sequence>MSNTLPPKTNRQLALTVAKFAEATNLSLVSIDSRGDIEFVNPSACKLFGYTRSEMIGQPIMIIIPERMRGAHMAGLQRVAGGQAPHLGGRPVEVCALKKDGTEFPIEITLSVWNGKRGFCAGAVITDISDRRERESKLLRLARQDTLTGLSNRHRFSTLLAESLAAGNAASIILLDLDGFKEVNDTHGHLVGDSLLQAIGVRLPYMLGRNAEIARIGGDEFAVLLPGINNPLAAHAQAQAILEAFRKPFDVGGQVLELGTSIGIALAPAHGQDNEELIASADFALYRAKAEGGNVIRLYDASMRSETAARREMRDELLRALRGGELELFYQPQVDLLDKRIVGLEALLRWHHPQRGLLTPGAFLPALDQSALALEIGWWTLDQAAARAGALQANGYDIKVGVNLFPGQLRAPNLIHKVANALQRHSLKPDRLELEVTETITLANDDQSFEAMTALRDLGVGIAFDDFGTGYASLGSLQRYPLTTLKIDRGFVQHINDNPSDIAITRALVGLSREMGLKTIAEGIETEEQERTLIGLGCPFGQGYRYGKPVPFLSVVELLLHPGPMQASCPIANKPHRNGA</sequence>
<dbReference type="SMART" id="SM00052">
    <property type="entry name" value="EAL"/>
    <property type="match status" value="1"/>
</dbReference>
<dbReference type="InterPro" id="IPR001633">
    <property type="entry name" value="EAL_dom"/>
</dbReference>
<proteinExistence type="predicted"/>
<dbReference type="InterPro" id="IPR035919">
    <property type="entry name" value="EAL_sf"/>
</dbReference>
<dbReference type="CDD" id="cd01948">
    <property type="entry name" value="EAL"/>
    <property type="match status" value="1"/>
</dbReference>
<dbReference type="NCBIfam" id="TIGR00229">
    <property type="entry name" value="sensory_box"/>
    <property type="match status" value="1"/>
</dbReference>
<organism evidence="4 5">
    <name type="scientific">Rhizobium sophorae</name>
    <dbReference type="NCBI Taxonomy" id="1535242"/>
    <lineage>
        <taxon>Bacteria</taxon>
        <taxon>Pseudomonadati</taxon>
        <taxon>Pseudomonadota</taxon>
        <taxon>Alphaproteobacteria</taxon>
        <taxon>Hyphomicrobiales</taxon>
        <taxon>Rhizobiaceae</taxon>
        <taxon>Rhizobium/Agrobacterium group</taxon>
        <taxon>Rhizobium</taxon>
    </lineage>
</organism>
<dbReference type="PANTHER" id="PTHR44757:SF2">
    <property type="entry name" value="BIOFILM ARCHITECTURE MAINTENANCE PROTEIN MBAA"/>
    <property type="match status" value="1"/>
</dbReference>
<evidence type="ECO:0000313" key="4">
    <source>
        <dbReference type="EMBL" id="NNU35184.1"/>
    </source>
</evidence>
<evidence type="ECO:0000259" key="2">
    <source>
        <dbReference type="PROSITE" id="PS50883"/>
    </source>
</evidence>
<feature type="domain" description="EAL" evidence="2">
    <location>
        <begin position="310"/>
        <end position="563"/>
    </location>
</feature>
<dbReference type="InterPro" id="IPR052155">
    <property type="entry name" value="Biofilm_reg_signaling"/>
</dbReference>
<dbReference type="PROSITE" id="PS50112">
    <property type="entry name" value="PAS"/>
    <property type="match status" value="1"/>
</dbReference>
<dbReference type="InterPro" id="IPR000160">
    <property type="entry name" value="GGDEF_dom"/>
</dbReference>
<name>A0A7Y3S195_9HYPH</name>
<dbReference type="EMBL" id="JABFCN010000002">
    <property type="protein sequence ID" value="NNU35184.1"/>
    <property type="molecule type" value="Genomic_DNA"/>
</dbReference>
<dbReference type="SUPFAM" id="SSF55785">
    <property type="entry name" value="PYP-like sensor domain (PAS domain)"/>
    <property type="match status" value="1"/>
</dbReference>
<dbReference type="InterPro" id="IPR029787">
    <property type="entry name" value="Nucleotide_cyclase"/>
</dbReference>
<dbReference type="Proteomes" id="UP000519972">
    <property type="component" value="Unassembled WGS sequence"/>
</dbReference>
<feature type="domain" description="PAS" evidence="1">
    <location>
        <begin position="22"/>
        <end position="83"/>
    </location>
</feature>